<protein>
    <submittedName>
        <fullName evidence="4">Uncharacterized protein</fullName>
    </submittedName>
</protein>
<evidence type="ECO:0000256" key="2">
    <source>
        <dbReference type="ARBA" id="ARBA00010872"/>
    </source>
</evidence>
<dbReference type="Proteomes" id="UP001642520">
    <property type="component" value="Unassembled WGS sequence"/>
</dbReference>
<proteinExistence type="inferred from homology"/>
<evidence type="ECO:0000313" key="4">
    <source>
        <dbReference type="EMBL" id="CAL7938178.1"/>
    </source>
</evidence>
<dbReference type="SUPFAM" id="SSF56235">
    <property type="entry name" value="N-terminal nucleophile aminohydrolases (Ntn hydrolases)"/>
    <property type="match status" value="1"/>
</dbReference>
<dbReference type="PANTHER" id="PTHR10188">
    <property type="entry name" value="L-ASPARAGINASE"/>
    <property type="match status" value="1"/>
</dbReference>
<dbReference type="Pfam" id="PF01112">
    <property type="entry name" value="Asparaginase_2"/>
    <property type="match status" value="1"/>
</dbReference>
<comment type="catalytic activity">
    <reaction evidence="1">
        <text>Cleavage of a beta-linked Asp residue from the N-terminus of a polypeptide.</text>
        <dbReference type="EC" id="3.4.19.5"/>
    </reaction>
</comment>
<dbReference type="InterPro" id="IPR033844">
    <property type="entry name" value="ASRGL1_meta"/>
</dbReference>
<organism evidence="4 5">
    <name type="scientific">Xylocopa violacea</name>
    <name type="common">Violet carpenter bee</name>
    <name type="synonym">Apis violacea</name>
    <dbReference type="NCBI Taxonomy" id="135666"/>
    <lineage>
        <taxon>Eukaryota</taxon>
        <taxon>Metazoa</taxon>
        <taxon>Ecdysozoa</taxon>
        <taxon>Arthropoda</taxon>
        <taxon>Hexapoda</taxon>
        <taxon>Insecta</taxon>
        <taxon>Pterygota</taxon>
        <taxon>Neoptera</taxon>
        <taxon>Endopterygota</taxon>
        <taxon>Hymenoptera</taxon>
        <taxon>Apocrita</taxon>
        <taxon>Aculeata</taxon>
        <taxon>Apoidea</taxon>
        <taxon>Anthophila</taxon>
        <taxon>Apidae</taxon>
        <taxon>Xylocopa</taxon>
        <taxon>Xylocopa</taxon>
    </lineage>
</organism>
<name>A0ABP1NEI3_XYLVO</name>
<gene>
    <name evidence="4" type="ORF">XYLVIOL_LOCUS3134</name>
</gene>
<dbReference type="InterPro" id="IPR000246">
    <property type="entry name" value="Peptidase_T2"/>
</dbReference>
<dbReference type="PANTHER" id="PTHR10188:SF43">
    <property type="entry name" value="ASPARAGINASE (EUROFUNG)"/>
    <property type="match status" value="1"/>
</dbReference>
<evidence type="ECO:0000256" key="1">
    <source>
        <dbReference type="ARBA" id="ARBA00000306"/>
    </source>
</evidence>
<keyword evidence="5" id="KW-1185">Reference proteome</keyword>
<comment type="catalytic activity">
    <reaction evidence="3">
        <text>L-asparagine + H2O = L-aspartate + NH4(+)</text>
        <dbReference type="Rhea" id="RHEA:21016"/>
        <dbReference type="ChEBI" id="CHEBI:15377"/>
        <dbReference type="ChEBI" id="CHEBI:28938"/>
        <dbReference type="ChEBI" id="CHEBI:29991"/>
        <dbReference type="ChEBI" id="CHEBI:58048"/>
        <dbReference type="EC" id="3.5.1.1"/>
    </reaction>
</comment>
<comment type="caution">
    <text evidence="4">The sequence shown here is derived from an EMBL/GenBank/DDBJ whole genome shotgun (WGS) entry which is preliminary data.</text>
</comment>
<dbReference type="Gene3D" id="3.60.20.30">
    <property type="entry name" value="(Glycosyl)asparaginase"/>
    <property type="match status" value="1"/>
</dbReference>
<reference evidence="4 5" key="1">
    <citation type="submission" date="2024-08" db="EMBL/GenBank/DDBJ databases">
        <authorList>
            <person name="Will J Nash"/>
            <person name="Angela Man"/>
            <person name="Seanna McTaggart"/>
            <person name="Kendall Baker"/>
            <person name="Tom Barker"/>
            <person name="Leah Catchpole"/>
            <person name="Alex Durrant"/>
            <person name="Karim Gharbi"/>
            <person name="Naomi Irish"/>
            <person name="Gemy Kaithakottil"/>
            <person name="Debby Ku"/>
            <person name="Aaliyah Providence"/>
            <person name="Felix Shaw"/>
            <person name="David Swarbreck"/>
            <person name="Chris Watkins"/>
            <person name="Ann M. McCartney"/>
            <person name="Giulio Formenti"/>
            <person name="Alice Mouton"/>
            <person name="Noel Vella"/>
            <person name="Bjorn M von Reumont"/>
            <person name="Adriana Vella"/>
            <person name="Wilfried Haerty"/>
        </authorList>
    </citation>
    <scope>NUCLEOTIDE SEQUENCE [LARGE SCALE GENOMIC DNA]</scope>
</reference>
<evidence type="ECO:0000256" key="3">
    <source>
        <dbReference type="ARBA" id="ARBA00049366"/>
    </source>
</evidence>
<comment type="similarity">
    <text evidence="2">Belongs to the Ntn-hydrolase family.</text>
</comment>
<dbReference type="InterPro" id="IPR029055">
    <property type="entry name" value="Ntn_hydrolases_N"/>
</dbReference>
<dbReference type="EMBL" id="CAXAJV020001288">
    <property type="protein sequence ID" value="CAL7938178.1"/>
    <property type="molecule type" value="Genomic_DNA"/>
</dbReference>
<evidence type="ECO:0000313" key="5">
    <source>
        <dbReference type="Proteomes" id="UP001642520"/>
    </source>
</evidence>
<sequence>MQCGNVTSCNNALNKTQEKIGIGDCKCYESYAPCIIVHGGAGNFSDSIVIEKMTACKKAAINGYKKLMKGETSVDAVESALWWLECDEFFNCSYGSVLNELGQVQMDASIMDGLTFKCGSVAAVSDIEHPITLAKYVLNNFPNCIFVGDGAKNLAKHADLNWISEGNMVAPAARIAFHSEQKGELEAVLDDQSLLDINASNSVGTVGCVAYDGYSVAAGTTTGGLNKKLVGRVGDSPILGCGTYATRNVGCSLTGHGESIMRLGLARAIVDDVECNLSSEEALNKHFSYMLKKFEQVGGGIVLQSNGRWARYFTSEKMPYAVIESDLITYGARPYEEKREMYNSDGKECECKCPFLLVISFRYNCSFIQI</sequence>
<dbReference type="CDD" id="cd04702">
    <property type="entry name" value="ASRGL1_like"/>
    <property type="match status" value="1"/>
</dbReference>
<accession>A0ABP1NEI3</accession>